<feature type="binding site" evidence="5">
    <location>
        <position position="215"/>
    </location>
    <ligand>
        <name>ATP</name>
        <dbReference type="ChEBI" id="CHEBI:30616"/>
    </ligand>
</feature>
<dbReference type="Gene3D" id="3.40.50.20">
    <property type="match status" value="1"/>
</dbReference>
<comment type="catalytic activity">
    <reaction evidence="5 6">
        <text>5-amino-1-(5-phospho-beta-D-ribosyl)imidazole + hydrogencarbonate + ATP = 5-carboxyamino-1-(5-phospho-D-ribosyl)imidazole + ADP + phosphate + 2 H(+)</text>
        <dbReference type="Rhea" id="RHEA:19317"/>
        <dbReference type="ChEBI" id="CHEBI:15378"/>
        <dbReference type="ChEBI" id="CHEBI:17544"/>
        <dbReference type="ChEBI" id="CHEBI:30616"/>
        <dbReference type="ChEBI" id="CHEBI:43474"/>
        <dbReference type="ChEBI" id="CHEBI:58730"/>
        <dbReference type="ChEBI" id="CHEBI:137981"/>
        <dbReference type="ChEBI" id="CHEBI:456216"/>
        <dbReference type="EC" id="6.3.4.18"/>
    </reaction>
</comment>
<keyword evidence="1 5" id="KW-0436">Ligase</keyword>
<comment type="function">
    <text evidence="6">Catalyzes the ATP-dependent conversion of 5-aminoimidazole ribonucleotide (AIR) and HCO(3)- to N5-carboxyaminoimidazole ribonucleotide (N5-CAIR).</text>
</comment>
<dbReference type="GO" id="GO:0005524">
    <property type="term" value="F:ATP binding"/>
    <property type="evidence" value="ECO:0007669"/>
    <property type="project" value="UniProtKB-UniRule"/>
</dbReference>
<dbReference type="GO" id="GO:0046872">
    <property type="term" value="F:metal ion binding"/>
    <property type="evidence" value="ECO:0007669"/>
    <property type="project" value="InterPro"/>
</dbReference>
<evidence type="ECO:0000256" key="6">
    <source>
        <dbReference type="RuleBase" id="RU361200"/>
    </source>
</evidence>
<dbReference type="OrthoDB" id="9804625at2"/>
<dbReference type="Pfam" id="PF22660">
    <property type="entry name" value="RS_preATP-grasp-like"/>
    <property type="match status" value="1"/>
</dbReference>
<feature type="domain" description="ATP-grasp" evidence="7">
    <location>
        <begin position="113"/>
        <end position="299"/>
    </location>
</feature>
<evidence type="ECO:0000256" key="1">
    <source>
        <dbReference type="ARBA" id="ARBA00022598"/>
    </source>
</evidence>
<dbReference type="GO" id="GO:0004638">
    <property type="term" value="F:phosphoribosylaminoimidazole carboxylase activity"/>
    <property type="evidence" value="ECO:0007669"/>
    <property type="project" value="InterPro"/>
</dbReference>
<dbReference type="NCBIfam" id="NF004679">
    <property type="entry name" value="PRK06019.1-5"/>
    <property type="match status" value="1"/>
</dbReference>
<dbReference type="FunFam" id="3.40.50.20:FF:000016">
    <property type="entry name" value="N5-carboxyaminoimidazole ribonucleotide synthase"/>
    <property type="match status" value="1"/>
</dbReference>
<dbReference type="GO" id="GO:0034028">
    <property type="term" value="F:5-(carboxyamino)imidazole ribonucleotide synthase activity"/>
    <property type="evidence" value="ECO:0007669"/>
    <property type="project" value="UniProtKB-UniRule"/>
</dbReference>
<dbReference type="EC" id="6.3.4.18" evidence="5 6"/>
<dbReference type="PROSITE" id="PS50975">
    <property type="entry name" value="ATP_GRASP"/>
    <property type="match status" value="1"/>
</dbReference>
<comment type="subunit">
    <text evidence="5 6">Homodimer.</text>
</comment>
<feature type="binding site" evidence="5">
    <location>
        <begin position="269"/>
        <end position="270"/>
    </location>
    <ligand>
        <name>ATP</name>
        <dbReference type="ChEBI" id="CHEBI:30616"/>
    </ligand>
</feature>
<dbReference type="NCBIfam" id="TIGR01161">
    <property type="entry name" value="purK"/>
    <property type="match status" value="1"/>
</dbReference>
<dbReference type="Gene3D" id="3.30.1490.20">
    <property type="entry name" value="ATP-grasp fold, A domain"/>
    <property type="match status" value="1"/>
</dbReference>
<feature type="binding site" evidence="5">
    <location>
        <position position="149"/>
    </location>
    <ligand>
        <name>ATP</name>
        <dbReference type="ChEBI" id="CHEBI:30616"/>
    </ligand>
</feature>
<gene>
    <name evidence="5 6 8" type="primary">purK</name>
    <name evidence="8" type="ORF">EC9_45260</name>
</gene>
<dbReference type="SUPFAM" id="SSF52440">
    <property type="entry name" value="PreATP-grasp domain"/>
    <property type="match status" value="1"/>
</dbReference>
<dbReference type="InterPro" id="IPR011761">
    <property type="entry name" value="ATP-grasp"/>
</dbReference>
<dbReference type="FunFam" id="3.30.1490.20:FF:000015">
    <property type="entry name" value="N5-carboxyaminoimidazole ribonucleotide synthase"/>
    <property type="match status" value="1"/>
</dbReference>
<evidence type="ECO:0000313" key="8">
    <source>
        <dbReference type="EMBL" id="QDS90319.1"/>
    </source>
</evidence>
<dbReference type="Pfam" id="PF02222">
    <property type="entry name" value="ATP-grasp"/>
    <property type="match status" value="1"/>
</dbReference>
<evidence type="ECO:0000259" key="7">
    <source>
        <dbReference type="PROSITE" id="PS50975"/>
    </source>
</evidence>
<keyword evidence="4 5" id="KW-0067">ATP-binding</keyword>
<dbReference type="Pfam" id="PF17769">
    <property type="entry name" value="PurK_C"/>
    <property type="match status" value="1"/>
</dbReference>
<dbReference type="InterPro" id="IPR029752">
    <property type="entry name" value="D-isomer_DH_CS1"/>
</dbReference>
<feature type="binding site" evidence="5">
    <location>
        <begin position="184"/>
        <end position="187"/>
    </location>
    <ligand>
        <name>ATP</name>
        <dbReference type="ChEBI" id="CHEBI:30616"/>
    </ligand>
</feature>
<keyword evidence="9" id="KW-1185">Reference proteome</keyword>
<dbReference type="Gene3D" id="3.30.470.20">
    <property type="entry name" value="ATP-grasp fold, B domain"/>
    <property type="match status" value="1"/>
</dbReference>
<dbReference type="InterPro" id="IPR054350">
    <property type="entry name" value="PurT/PurK_preATP-grasp"/>
</dbReference>
<evidence type="ECO:0000313" key="9">
    <source>
        <dbReference type="Proteomes" id="UP000319557"/>
    </source>
</evidence>
<dbReference type="InterPro" id="IPR013815">
    <property type="entry name" value="ATP_grasp_subdomain_1"/>
</dbReference>
<dbReference type="NCBIfam" id="NF004675">
    <property type="entry name" value="PRK06019.1-1"/>
    <property type="match status" value="1"/>
</dbReference>
<reference evidence="8 9" key="1">
    <citation type="submission" date="2019-02" db="EMBL/GenBank/DDBJ databases">
        <title>Deep-cultivation of Planctomycetes and their phenomic and genomic characterization uncovers novel biology.</title>
        <authorList>
            <person name="Wiegand S."/>
            <person name="Jogler M."/>
            <person name="Boedeker C."/>
            <person name="Pinto D."/>
            <person name="Vollmers J."/>
            <person name="Rivas-Marin E."/>
            <person name="Kohn T."/>
            <person name="Peeters S.H."/>
            <person name="Heuer A."/>
            <person name="Rast P."/>
            <person name="Oberbeckmann S."/>
            <person name="Bunk B."/>
            <person name="Jeske O."/>
            <person name="Meyerdierks A."/>
            <person name="Storesund J.E."/>
            <person name="Kallscheuer N."/>
            <person name="Luecker S."/>
            <person name="Lage O.M."/>
            <person name="Pohl T."/>
            <person name="Merkel B.J."/>
            <person name="Hornburger P."/>
            <person name="Mueller R.-W."/>
            <person name="Bruemmer F."/>
            <person name="Labrenz M."/>
            <person name="Spormann A.M."/>
            <person name="Op den Camp H."/>
            <person name="Overmann J."/>
            <person name="Amann R."/>
            <person name="Jetten M.S.M."/>
            <person name="Mascher T."/>
            <person name="Medema M.H."/>
            <person name="Devos D.P."/>
            <person name="Kaster A.-K."/>
            <person name="Ovreas L."/>
            <person name="Rohde M."/>
            <person name="Galperin M.Y."/>
            <person name="Jogler C."/>
        </authorList>
    </citation>
    <scope>NUCLEOTIDE SEQUENCE [LARGE SCALE GENOMIC DNA]</scope>
    <source>
        <strain evidence="8 9">EC9</strain>
    </source>
</reference>
<dbReference type="InterPro" id="IPR011054">
    <property type="entry name" value="Rudment_hybrid_motif"/>
</dbReference>
<name>A0A517M612_9BACT</name>
<dbReference type="PANTHER" id="PTHR11609">
    <property type="entry name" value="PURINE BIOSYNTHESIS PROTEIN 6/7, PUR6/7"/>
    <property type="match status" value="1"/>
</dbReference>
<evidence type="ECO:0000256" key="5">
    <source>
        <dbReference type="HAMAP-Rule" id="MF_01928"/>
    </source>
</evidence>
<dbReference type="PROSITE" id="PS00065">
    <property type="entry name" value="D_2_HYDROXYACID_DH_1"/>
    <property type="match status" value="1"/>
</dbReference>
<evidence type="ECO:0000256" key="2">
    <source>
        <dbReference type="ARBA" id="ARBA00022741"/>
    </source>
</evidence>
<dbReference type="InterPro" id="IPR016185">
    <property type="entry name" value="PreATP-grasp_dom_sf"/>
</dbReference>
<dbReference type="AlphaFoldDB" id="A0A517M612"/>
<keyword evidence="3 5" id="KW-0658">Purine biosynthesis</keyword>
<dbReference type="InterPro" id="IPR040686">
    <property type="entry name" value="PurK_C"/>
</dbReference>
<organism evidence="8 9">
    <name type="scientific">Rosistilla ulvae</name>
    <dbReference type="NCBI Taxonomy" id="1930277"/>
    <lineage>
        <taxon>Bacteria</taxon>
        <taxon>Pseudomonadati</taxon>
        <taxon>Planctomycetota</taxon>
        <taxon>Planctomycetia</taxon>
        <taxon>Pirellulales</taxon>
        <taxon>Pirellulaceae</taxon>
        <taxon>Rosistilla</taxon>
    </lineage>
</organism>
<dbReference type="SUPFAM" id="SSF56059">
    <property type="entry name" value="Glutathione synthetase ATP-binding domain-like"/>
    <property type="match status" value="1"/>
</dbReference>
<protein>
    <recommendedName>
        <fullName evidence="5 6">N5-carboxyaminoimidazole ribonucleotide synthase</fullName>
        <shortName evidence="5 6">N5-CAIR synthase</shortName>
        <ecNumber evidence="5 6">6.3.4.18</ecNumber>
    </recommendedName>
    <alternativeName>
        <fullName evidence="5 6">5-(carboxyamino)imidazole ribonucleotide synthetase</fullName>
    </alternativeName>
</protein>
<comment type="function">
    <text evidence="5">Catalyzes the ATP-dependent conversion of 5-aminoimidazole ribonucleotide (AIR) and HCO(3)(-) to N5-carboxyaminoimidazole ribonucleotide (N5-CAIR).</text>
</comment>
<dbReference type="InterPro" id="IPR005875">
    <property type="entry name" value="PurK"/>
</dbReference>
<dbReference type="Proteomes" id="UP000319557">
    <property type="component" value="Chromosome"/>
</dbReference>
<feature type="binding site" evidence="5">
    <location>
        <begin position="154"/>
        <end position="160"/>
    </location>
    <ligand>
        <name>ATP</name>
        <dbReference type="ChEBI" id="CHEBI:30616"/>
    </ligand>
</feature>
<dbReference type="InterPro" id="IPR003135">
    <property type="entry name" value="ATP-grasp_carboxylate-amine"/>
</dbReference>
<dbReference type="KEGG" id="ruv:EC9_45260"/>
<dbReference type="HAMAP" id="MF_01928">
    <property type="entry name" value="PurK"/>
    <property type="match status" value="1"/>
</dbReference>
<accession>A0A517M612</accession>
<dbReference type="PANTHER" id="PTHR11609:SF5">
    <property type="entry name" value="PHOSPHORIBOSYLAMINOIMIDAZOLE CARBOXYLASE"/>
    <property type="match status" value="1"/>
</dbReference>
<comment type="similarity">
    <text evidence="5 6">Belongs to the PurK/PurT family.</text>
</comment>
<dbReference type="NCBIfam" id="NF004676">
    <property type="entry name" value="PRK06019.1-2"/>
    <property type="match status" value="1"/>
</dbReference>
<dbReference type="GO" id="GO:0006189">
    <property type="term" value="P:'de novo' IMP biosynthetic process"/>
    <property type="evidence" value="ECO:0007669"/>
    <property type="project" value="UniProtKB-UniRule"/>
</dbReference>
<dbReference type="EMBL" id="CP036261">
    <property type="protein sequence ID" value="QDS90319.1"/>
    <property type="molecule type" value="Genomic_DNA"/>
</dbReference>
<comment type="pathway">
    <text evidence="5 6">Purine metabolism; IMP biosynthesis via de novo pathway; 5-amino-1-(5-phospho-D-ribosyl)imidazole-4-carboxylate from 5-amino-1-(5-phospho-D-ribosyl)imidazole (N5-CAIR route): step 1/2.</text>
</comment>
<evidence type="ECO:0000256" key="4">
    <source>
        <dbReference type="ARBA" id="ARBA00022840"/>
    </source>
</evidence>
<feature type="binding site" evidence="5">
    <location>
        <position position="109"/>
    </location>
    <ligand>
        <name>ATP</name>
        <dbReference type="ChEBI" id="CHEBI:30616"/>
    </ligand>
</feature>
<dbReference type="UniPathway" id="UPA00074">
    <property type="reaction ID" value="UER00942"/>
</dbReference>
<dbReference type="GO" id="GO:0005829">
    <property type="term" value="C:cytosol"/>
    <property type="evidence" value="ECO:0007669"/>
    <property type="project" value="TreeGrafter"/>
</dbReference>
<evidence type="ECO:0000256" key="3">
    <source>
        <dbReference type="ARBA" id="ARBA00022755"/>
    </source>
</evidence>
<proteinExistence type="inferred from homology"/>
<feature type="binding site" evidence="5">
    <location>
        <position position="192"/>
    </location>
    <ligand>
        <name>ATP</name>
        <dbReference type="ChEBI" id="CHEBI:30616"/>
    </ligand>
</feature>
<dbReference type="RefSeq" id="WP_145348150.1">
    <property type="nucleotide sequence ID" value="NZ_CP036261.1"/>
</dbReference>
<keyword evidence="2 5" id="KW-0547">Nucleotide-binding</keyword>
<dbReference type="SUPFAM" id="SSF51246">
    <property type="entry name" value="Rudiment single hybrid motif"/>
    <property type="match status" value="1"/>
</dbReference>
<sequence>MNPTAIVPPGSTIGVFGSGQLGRMFTMVAKQMGYRVVIYSPDADSPAGQVADREIVAQYDDQSAVEDFARQCDVITLEFENIPVETVGWAGAITPVHPDARVLHVAQDRIIEKQTLADAGLPVTPFRPVFNADDVRRAADELGYPIVLKTARSGYDGKGQRILRDPESIEPALAELGSDRLVAEKMIDFQREVSILVYRSRNGSVGTYPLIENHHANHILDYSICPAAGSDTLRDAARQIALTTAKSLDLVGLLCIELFVQSDDRLLINELAPRPHNSGHLTIEAFPCCQYQQLLRAICGLPLGTEPQTRPAAMANLLGDVWDGGAPAFENALAVEAVQLHLYGKQTAAPGRKMGHLTATADSIEAALANVLAARDQLKR</sequence>